<dbReference type="InterPro" id="IPR026961">
    <property type="entry name" value="PGG_dom"/>
</dbReference>
<reference evidence="10" key="2">
    <citation type="submission" date="2018-05" db="EMBL/GenBank/DDBJ databases">
        <title>OmerRS3 (Oryza meridionalis Reference Sequence Version 3).</title>
        <authorList>
            <person name="Zhang J."/>
            <person name="Kudrna D."/>
            <person name="Lee S."/>
            <person name="Talag J."/>
            <person name="Welchert J."/>
            <person name="Wing R.A."/>
        </authorList>
    </citation>
    <scope>NUCLEOTIDE SEQUENCE [LARGE SCALE GENOMIC DNA]</scope>
    <source>
        <strain evidence="10">cv. OR44</strain>
    </source>
</reference>
<evidence type="ECO:0000259" key="9">
    <source>
        <dbReference type="Pfam" id="PF13962"/>
    </source>
</evidence>
<evidence type="ECO:0000256" key="8">
    <source>
        <dbReference type="SAM" id="Phobius"/>
    </source>
</evidence>
<dbReference type="PANTHER" id="PTHR24186:SF50">
    <property type="entry name" value="ANKYRIN REPEAT-CONTAINING PROTEIN ITN1-LIKE ISOFORM X1"/>
    <property type="match status" value="1"/>
</dbReference>
<evidence type="ECO:0000256" key="6">
    <source>
        <dbReference type="ARBA" id="ARBA00023136"/>
    </source>
</evidence>
<protein>
    <recommendedName>
        <fullName evidence="9">PGG domain-containing protein</fullName>
    </recommendedName>
</protein>
<feature type="transmembrane region" description="Helical" evidence="8">
    <location>
        <begin position="668"/>
        <end position="701"/>
    </location>
</feature>
<feature type="transmembrane region" description="Helical" evidence="8">
    <location>
        <begin position="734"/>
        <end position="758"/>
    </location>
</feature>
<keyword evidence="2 8" id="KW-0812">Transmembrane</keyword>
<evidence type="ECO:0000256" key="5">
    <source>
        <dbReference type="ARBA" id="ARBA00023043"/>
    </source>
</evidence>
<feature type="transmembrane region" description="Helical" evidence="8">
    <location>
        <begin position="625"/>
        <end position="647"/>
    </location>
</feature>
<dbReference type="EnsemblPlants" id="OMERI07G11530.1">
    <property type="protein sequence ID" value="OMERI07G11530.1"/>
    <property type="gene ID" value="OMERI07G11530"/>
</dbReference>
<evidence type="ECO:0000256" key="7">
    <source>
        <dbReference type="SAM" id="MobiDB-lite"/>
    </source>
</evidence>
<keyword evidence="4 8" id="KW-1133">Transmembrane helix</keyword>
<dbReference type="Pfam" id="PF13962">
    <property type="entry name" value="PGG"/>
    <property type="match status" value="1"/>
</dbReference>
<dbReference type="Gene3D" id="1.25.40.20">
    <property type="entry name" value="Ankyrin repeat-containing domain"/>
    <property type="match status" value="2"/>
</dbReference>
<evidence type="ECO:0000256" key="3">
    <source>
        <dbReference type="ARBA" id="ARBA00022737"/>
    </source>
</evidence>
<evidence type="ECO:0000256" key="1">
    <source>
        <dbReference type="ARBA" id="ARBA00004141"/>
    </source>
</evidence>
<dbReference type="GO" id="GO:0005886">
    <property type="term" value="C:plasma membrane"/>
    <property type="evidence" value="ECO:0007669"/>
    <property type="project" value="TreeGrafter"/>
</dbReference>
<evidence type="ECO:0000256" key="2">
    <source>
        <dbReference type="ARBA" id="ARBA00022692"/>
    </source>
</evidence>
<sequence length="765" mass="82652">MAGVVETADEATQAPAVAPISTAAAYARPVGTLLDPKLFMAARRGDINGLKEHLRPEDDDDDDEVVIVDVDPVPAAPSSSSASGSSHHQLQQLDDHGVTSNEGDSLLHVVATRSVDGDRFVACANTIYYHGSSNGRGALLAARNHKGDTPLHCAARAGGARMVACLVALKTAEVGDGPGVEEFLRMRNQCGETALHQAVRAACTACIDELLLVDPMLATVPQEGEGGASPFYLAFSLGKLDIARHLLDKTNGQLSYSGLDGQNVLHAAISRGQGEFNSSLMGSNTDPLEVLEPYIYPYRQLLSISILHTFHFSGGKWLKDVTVDVQQGDRAIRVPLVSHLAQQRDNQTGNTPLHLAASLEGWPYVGILSKWFPHVWPRPKSAVALLLEANTCAAYQPDAEGLYPIHVAALADSLDVVRTMLQKCPDCATLRDAKGRTFLHSAVEAEGYRVVEYACRRMPKEFSSVLNMQDNNGDTALHRAVHLGNLPVFNCLTRNPHVHLNIPNKYELTPLDLSWITVPSSFYYDSNPRGLIQLSLQFVGAPCGASRPDLLSQKHIPKIDNDKVSAHLTNSSQMLGIVSVLVATVTFASAFTLPGGYQTGSDNAAGTPLLAGSYAFDAFILSDTLAFICSCMATFSLVFAGVPAMDISIRCRYFENSALLLRSSGRSFVVAFALGLYLVLAPVAHTIATAVCVIIFVSSLYGNSEAWQILRVADMARARLGTRMHVAWTSGLTFYNVFVNLFLNFWSFIIIFGLPAVIRKVHARE</sequence>
<organism evidence="10">
    <name type="scientific">Oryza meridionalis</name>
    <dbReference type="NCBI Taxonomy" id="40149"/>
    <lineage>
        <taxon>Eukaryota</taxon>
        <taxon>Viridiplantae</taxon>
        <taxon>Streptophyta</taxon>
        <taxon>Embryophyta</taxon>
        <taxon>Tracheophyta</taxon>
        <taxon>Spermatophyta</taxon>
        <taxon>Magnoliopsida</taxon>
        <taxon>Liliopsida</taxon>
        <taxon>Poales</taxon>
        <taxon>Poaceae</taxon>
        <taxon>BOP clade</taxon>
        <taxon>Oryzoideae</taxon>
        <taxon>Oryzeae</taxon>
        <taxon>Oryzinae</taxon>
        <taxon>Oryza</taxon>
    </lineage>
</organism>
<dbReference type="PANTHER" id="PTHR24186">
    <property type="entry name" value="PROTEIN PHOSPHATASE 1 REGULATORY SUBUNIT"/>
    <property type="match status" value="1"/>
</dbReference>
<feature type="region of interest" description="Disordered" evidence="7">
    <location>
        <begin position="73"/>
        <end position="101"/>
    </location>
</feature>
<dbReference type="eggNOG" id="KOG0504">
    <property type="taxonomic scope" value="Eukaryota"/>
</dbReference>
<dbReference type="Gramene" id="OMERI07G11530.1">
    <property type="protein sequence ID" value="OMERI07G11530.1"/>
    <property type="gene ID" value="OMERI07G11530"/>
</dbReference>
<keyword evidence="3" id="KW-0677">Repeat</keyword>
<dbReference type="HOGENOM" id="CLU_000134_36_5_1"/>
<keyword evidence="5" id="KW-0040">ANK repeat</keyword>
<comment type="subcellular location">
    <subcellularLocation>
        <location evidence="1">Membrane</location>
        <topology evidence="1">Multi-pass membrane protein</topology>
    </subcellularLocation>
</comment>
<dbReference type="Pfam" id="PF12796">
    <property type="entry name" value="Ank_2"/>
    <property type="match status" value="2"/>
</dbReference>
<proteinExistence type="predicted"/>
<feature type="domain" description="PGG" evidence="9">
    <location>
        <begin position="567"/>
        <end position="679"/>
    </location>
</feature>
<dbReference type="InterPro" id="IPR036770">
    <property type="entry name" value="Ankyrin_rpt-contain_sf"/>
</dbReference>
<keyword evidence="11" id="KW-1185">Reference proteome</keyword>
<reference evidence="10" key="1">
    <citation type="submission" date="2015-04" db="UniProtKB">
        <authorList>
            <consortium name="EnsemblPlants"/>
        </authorList>
    </citation>
    <scope>IDENTIFICATION</scope>
</reference>
<accession>A0A0E0EBC8</accession>
<evidence type="ECO:0000313" key="10">
    <source>
        <dbReference type="EnsemblPlants" id="OMERI07G11530.1"/>
    </source>
</evidence>
<name>A0A0E0EBC8_9ORYZ</name>
<evidence type="ECO:0000313" key="11">
    <source>
        <dbReference type="Proteomes" id="UP000008021"/>
    </source>
</evidence>
<feature type="compositionally biased region" description="Polar residues" evidence="7">
    <location>
        <begin position="87"/>
        <end position="101"/>
    </location>
</feature>
<keyword evidence="6 8" id="KW-0472">Membrane</keyword>
<dbReference type="FunFam" id="1.25.40.20:FF:000378">
    <property type="entry name" value="Ankyrin-like protein"/>
    <property type="match status" value="1"/>
</dbReference>
<dbReference type="InterPro" id="IPR002110">
    <property type="entry name" value="Ankyrin_rpt"/>
</dbReference>
<dbReference type="AlphaFoldDB" id="A0A0E0EBC8"/>
<dbReference type="SMART" id="SM00248">
    <property type="entry name" value="ANK"/>
    <property type="match status" value="8"/>
</dbReference>
<dbReference type="STRING" id="40149.A0A0E0EBC8"/>
<evidence type="ECO:0000256" key="4">
    <source>
        <dbReference type="ARBA" id="ARBA00022989"/>
    </source>
</evidence>
<dbReference type="Proteomes" id="UP000008021">
    <property type="component" value="Chromosome 7"/>
</dbReference>
<dbReference type="SUPFAM" id="SSF48403">
    <property type="entry name" value="Ankyrin repeat"/>
    <property type="match status" value="1"/>
</dbReference>
<dbReference type="Pfam" id="PF00023">
    <property type="entry name" value="Ank"/>
    <property type="match status" value="1"/>
</dbReference>
<feature type="compositionally biased region" description="Low complexity" evidence="7">
    <location>
        <begin position="73"/>
        <end position="86"/>
    </location>
</feature>